<feature type="region of interest" description="Disordered" evidence="1">
    <location>
        <begin position="196"/>
        <end position="247"/>
    </location>
</feature>
<evidence type="ECO:0000313" key="3">
    <source>
        <dbReference type="Proteomes" id="UP000183561"/>
    </source>
</evidence>
<dbReference type="EMBL" id="FNSV01000001">
    <property type="protein sequence ID" value="SEB29433.1"/>
    <property type="molecule type" value="Genomic_DNA"/>
</dbReference>
<reference evidence="3" key="1">
    <citation type="submission" date="2016-10" db="EMBL/GenBank/DDBJ databases">
        <authorList>
            <person name="Varghese N."/>
            <person name="Submissions S."/>
        </authorList>
    </citation>
    <scope>NUCLEOTIDE SEQUENCE [LARGE SCALE GENOMIC DNA]</scope>
    <source>
        <strain evidence="3">DSM 44498</strain>
    </source>
</reference>
<dbReference type="Proteomes" id="UP000183561">
    <property type="component" value="Unassembled WGS sequence"/>
</dbReference>
<gene>
    <name evidence="2" type="ORF">SAMN04490239_0090</name>
</gene>
<sequence>MRVEKVLGAAGRRSRQRFCQDRRRSGSEASKSTRTTSFNRAERSGASSWGTPKVARPPGRRIPGGRRPRSVASPVHDVAALSGRVSRTGAESHGEWRPGADPSPLSDPTGTVPHMTDATRRRRIKKGATRQRRVAICASCGWRPGQLTASKRVPAHDAYRGGRCRGADEKPAWAVVPNWVEPGGYAPAFATKQSGLEFTAPERPRPGTLEPQIVAEPRSLPDSSADTDRVRQPGVFSGGAPSLGRRR</sequence>
<evidence type="ECO:0000256" key="1">
    <source>
        <dbReference type="SAM" id="MobiDB-lite"/>
    </source>
</evidence>
<dbReference type="AlphaFoldDB" id="A0A1H4I654"/>
<protein>
    <submittedName>
        <fullName evidence="2">Uncharacterized protein</fullName>
    </submittedName>
</protein>
<organism evidence="2 3">
    <name type="scientific">Rhodococcus koreensis</name>
    <dbReference type="NCBI Taxonomy" id="99653"/>
    <lineage>
        <taxon>Bacteria</taxon>
        <taxon>Bacillati</taxon>
        <taxon>Actinomycetota</taxon>
        <taxon>Actinomycetes</taxon>
        <taxon>Mycobacteriales</taxon>
        <taxon>Nocardiaceae</taxon>
        <taxon>Rhodococcus</taxon>
    </lineage>
</organism>
<evidence type="ECO:0000313" key="2">
    <source>
        <dbReference type="EMBL" id="SEB29433.1"/>
    </source>
</evidence>
<feature type="region of interest" description="Disordered" evidence="1">
    <location>
        <begin position="1"/>
        <end position="116"/>
    </location>
</feature>
<keyword evidence="3" id="KW-1185">Reference proteome</keyword>
<feature type="compositionally biased region" description="Polar residues" evidence="1">
    <location>
        <begin position="27"/>
        <end position="50"/>
    </location>
</feature>
<accession>A0A1H4I654</accession>
<name>A0A1H4I654_9NOCA</name>
<proteinExistence type="predicted"/>